<dbReference type="PANTHER" id="PTHR42663:SF6">
    <property type="entry name" value="HYDROLASE C777.06C-RELATED"/>
    <property type="match status" value="1"/>
</dbReference>
<dbReference type="Pfam" id="PF12706">
    <property type="entry name" value="Lactamase_B_2"/>
    <property type="match status" value="1"/>
</dbReference>
<dbReference type="InterPro" id="IPR036866">
    <property type="entry name" value="RibonucZ/Hydroxyglut_hydro"/>
</dbReference>
<dbReference type="PANTHER" id="PTHR42663">
    <property type="entry name" value="HYDROLASE C777.06C-RELATED-RELATED"/>
    <property type="match status" value="1"/>
</dbReference>
<keyword evidence="2" id="KW-0378">Hydrolase</keyword>
<protein>
    <submittedName>
        <fullName evidence="2">Hydrolase</fullName>
    </submittedName>
</protein>
<gene>
    <name evidence="2" type="ordered locus">BMS_1294</name>
</gene>
<dbReference type="Proteomes" id="UP000008963">
    <property type="component" value="Chromosome"/>
</dbReference>
<dbReference type="OrthoDB" id="9803916at2"/>
<dbReference type="STRING" id="862908.BMS_1294"/>
<proteinExistence type="predicted"/>
<dbReference type="PATRIC" id="fig|862908.3.peg.1231"/>
<dbReference type="AlphaFoldDB" id="E1WZI0"/>
<evidence type="ECO:0000313" key="3">
    <source>
        <dbReference type="Proteomes" id="UP000008963"/>
    </source>
</evidence>
<evidence type="ECO:0000313" key="2">
    <source>
        <dbReference type="EMBL" id="CBW26166.1"/>
    </source>
</evidence>
<accession>E1WZI0</accession>
<organism evidence="2 3">
    <name type="scientific">Halobacteriovorax marinus (strain ATCC BAA-682 / DSM 15412 / SJ)</name>
    <name type="common">Bacteriovorax marinus</name>
    <dbReference type="NCBI Taxonomy" id="862908"/>
    <lineage>
        <taxon>Bacteria</taxon>
        <taxon>Pseudomonadati</taxon>
        <taxon>Bdellovibrionota</taxon>
        <taxon>Bacteriovoracia</taxon>
        <taxon>Bacteriovoracales</taxon>
        <taxon>Halobacteriovoraceae</taxon>
        <taxon>Halobacteriovorax</taxon>
    </lineage>
</organism>
<dbReference type="EMBL" id="FQ312005">
    <property type="protein sequence ID" value="CBW26166.1"/>
    <property type="molecule type" value="Genomic_DNA"/>
</dbReference>
<sequence length="271" mass="30771">MTNLKNKMTILGSGTSTGIPMVGCDCAVCTSTVKENTRLRTSVYLETAQASSILIDTTPDLRHQLLKNKINKVDFAFITHDHADHTHGIDDLRPLTFAPKYTSIPIYTYKKCAAQLTQKFPYIFKAKQLPANIGGGIPNLQLMEVDLSGQQKIGAELFEFTMLDHGYTQTLGIIHQKMAYIIDCHQLSSEQIEDLRKRELELLIIDCVTNHEHKTHLWQERTFEYISQIAPKRAGLIHMNHALEHEQLKKDAAASFSFEVFPTYDGQVLYY</sequence>
<evidence type="ECO:0000259" key="1">
    <source>
        <dbReference type="Pfam" id="PF12706"/>
    </source>
</evidence>
<dbReference type="eggNOG" id="COG1235">
    <property type="taxonomic scope" value="Bacteria"/>
</dbReference>
<dbReference type="CDD" id="cd16279">
    <property type="entry name" value="metallo-hydrolase-like_MBL-fold"/>
    <property type="match status" value="1"/>
</dbReference>
<dbReference type="HOGENOM" id="CLU_044538_2_1_7"/>
<dbReference type="GO" id="GO:0016787">
    <property type="term" value="F:hydrolase activity"/>
    <property type="evidence" value="ECO:0007669"/>
    <property type="project" value="UniProtKB-KW"/>
</dbReference>
<keyword evidence="3" id="KW-1185">Reference proteome</keyword>
<dbReference type="KEGG" id="bmx:BMS_1294"/>
<dbReference type="SUPFAM" id="SSF56281">
    <property type="entry name" value="Metallo-hydrolase/oxidoreductase"/>
    <property type="match status" value="1"/>
</dbReference>
<feature type="domain" description="Metallo-beta-lactamase" evidence="1">
    <location>
        <begin position="53"/>
        <end position="239"/>
    </location>
</feature>
<name>E1WZI0_HALMS</name>
<dbReference type="RefSeq" id="WP_014243950.1">
    <property type="nucleotide sequence ID" value="NC_016620.1"/>
</dbReference>
<reference evidence="3" key="1">
    <citation type="journal article" date="2013" name="ISME J.">
        <title>A small predatory core genome in the divergent marine Bacteriovorax marinus SJ and the terrestrial Bdellovibrio bacteriovorus.</title>
        <authorList>
            <person name="Crossman L.C."/>
            <person name="Chen H."/>
            <person name="Cerdeno-Tarraga A.M."/>
            <person name="Brooks K."/>
            <person name="Quail M.A."/>
            <person name="Pineiro S.A."/>
            <person name="Hobley L."/>
            <person name="Sockett R.E."/>
            <person name="Bentley S.D."/>
            <person name="Parkhill J."/>
            <person name="Williams H.N."/>
            <person name="Stine O.C."/>
        </authorList>
    </citation>
    <scope>NUCLEOTIDE SEQUENCE [LARGE SCALE GENOMIC DNA]</scope>
    <source>
        <strain evidence="3">ATCC BAA-682 / DSM 15412 / SJ</strain>
    </source>
</reference>
<dbReference type="InterPro" id="IPR001279">
    <property type="entry name" value="Metallo-B-lactamas"/>
</dbReference>
<dbReference type="Gene3D" id="3.60.15.10">
    <property type="entry name" value="Ribonuclease Z/Hydroxyacylglutathione hydrolase-like"/>
    <property type="match status" value="1"/>
</dbReference>